<gene>
    <name evidence="2" type="ORF">A2744_02395</name>
</gene>
<dbReference type="InterPro" id="IPR013132">
    <property type="entry name" value="PseI/NeuA/B-like_N"/>
</dbReference>
<reference evidence="2 3" key="1">
    <citation type="journal article" date="2016" name="Nat. Commun.">
        <title>Thousands of microbial genomes shed light on interconnected biogeochemical processes in an aquifer system.</title>
        <authorList>
            <person name="Anantharaman K."/>
            <person name="Brown C.T."/>
            <person name="Hug L.A."/>
            <person name="Sharon I."/>
            <person name="Castelle C.J."/>
            <person name="Probst A.J."/>
            <person name="Thomas B.C."/>
            <person name="Singh A."/>
            <person name="Wilkins M.J."/>
            <person name="Karaoz U."/>
            <person name="Brodie E.L."/>
            <person name="Williams K.H."/>
            <person name="Hubbard S.S."/>
            <person name="Banfield J.F."/>
        </authorList>
    </citation>
    <scope>NUCLEOTIDE SEQUENCE [LARGE SCALE GENOMIC DNA]</scope>
</reference>
<proteinExistence type="predicted"/>
<dbReference type="PROSITE" id="PS50844">
    <property type="entry name" value="AFP_LIKE"/>
    <property type="match status" value="1"/>
</dbReference>
<evidence type="ECO:0000259" key="1">
    <source>
        <dbReference type="PROSITE" id="PS50844"/>
    </source>
</evidence>
<name>A0A1G1Y0Z3_9BACT</name>
<dbReference type="Pfam" id="PF08666">
    <property type="entry name" value="SAF"/>
    <property type="match status" value="1"/>
</dbReference>
<dbReference type="GO" id="GO:0016051">
    <property type="term" value="P:carbohydrate biosynthetic process"/>
    <property type="evidence" value="ECO:0007669"/>
    <property type="project" value="InterPro"/>
</dbReference>
<dbReference type="PANTHER" id="PTHR42966:SF2">
    <property type="entry name" value="PSEUDAMINIC ACID SYNTHASE"/>
    <property type="match status" value="1"/>
</dbReference>
<organism evidence="2 3">
    <name type="scientific">Candidatus Buchananbacteria bacterium RIFCSPHIGHO2_01_FULL_44_11</name>
    <dbReference type="NCBI Taxonomy" id="1797535"/>
    <lineage>
        <taxon>Bacteria</taxon>
        <taxon>Candidatus Buchananiibacteriota</taxon>
    </lineage>
</organism>
<dbReference type="SMART" id="SM00858">
    <property type="entry name" value="SAF"/>
    <property type="match status" value="1"/>
</dbReference>
<dbReference type="Pfam" id="PF03102">
    <property type="entry name" value="NeuB"/>
    <property type="match status" value="1"/>
</dbReference>
<dbReference type="CDD" id="cd11615">
    <property type="entry name" value="SAF_NeuB_like"/>
    <property type="match status" value="1"/>
</dbReference>
<dbReference type="SUPFAM" id="SSF51569">
    <property type="entry name" value="Aldolase"/>
    <property type="match status" value="1"/>
</dbReference>
<protein>
    <submittedName>
        <fullName evidence="2">Pseudaminic acid synthase</fullName>
    </submittedName>
</protein>
<dbReference type="InterPro" id="IPR006190">
    <property type="entry name" value="SAF_AFP_Neu5Ac"/>
</dbReference>
<dbReference type="Proteomes" id="UP000178240">
    <property type="component" value="Unassembled WGS sequence"/>
</dbReference>
<dbReference type="InterPro" id="IPR051690">
    <property type="entry name" value="PseI-like"/>
</dbReference>
<dbReference type="Gene3D" id="3.20.20.70">
    <property type="entry name" value="Aldolase class I"/>
    <property type="match status" value="1"/>
</dbReference>
<evidence type="ECO:0000313" key="3">
    <source>
        <dbReference type="Proteomes" id="UP000178240"/>
    </source>
</evidence>
<dbReference type="Gene3D" id="3.90.1210.10">
    <property type="entry name" value="Antifreeze-like/N-acetylneuraminic acid synthase C-terminal domain"/>
    <property type="match status" value="1"/>
</dbReference>
<dbReference type="InterPro" id="IPR036732">
    <property type="entry name" value="AFP_Neu5c_C_sf"/>
</dbReference>
<feature type="domain" description="AFP-like" evidence="1">
    <location>
        <begin position="297"/>
        <end position="354"/>
    </location>
</feature>
<comment type="caution">
    <text evidence="2">The sequence shown here is derived from an EMBL/GenBank/DDBJ whole genome shotgun (WGS) entry which is preliminary data.</text>
</comment>
<dbReference type="AlphaFoldDB" id="A0A1G1Y0Z3"/>
<dbReference type="STRING" id="1797535.A2744_02395"/>
<dbReference type="InterPro" id="IPR020030">
    <property type="entry name" value="Pseudaminic_synth_PseI"/>
</dbReference>
<dbReference type="EMBL" id="MHIE01000019">
    <property type="protein sequence ID" value="OGY45516.1"/>
    <property type="molecule type" value="Genomic_DNA"/>
</dbReference>
<dbReference type="NCBIfam" id="TIGR03586">
    <property type="entry name" value="PseI"/>
    <property type="match status" value="1"/>
</dbReference>
<dbReference type="InterPro" id="IPR013785">
    <property type="entry name" value="Aldolase_TIM"/>
</dbReference>
<accession>A0A1G1Y0Z3</accession>
<sequence>MTEFSINTPKGKREIGPGQPVFIIAEMSCNHHQSYETAVKIIDAAAQAGVDAVKLQTYTPNTITIDSDKEYFQIKVNEAWQGQTLHQLYQQAYTPWDWHGKLKDYAESKGLVLFSFPLDVTAVDFLETLKVDLYKVGSFEVVDIPLLKRIGQTKKPVIISRGMASLEELELAIKTLKDNGCPQVAILHCISAYPAKPADMNLLMIPDIAKRFKTVVGLSDHSLGKTAAVAAVALGASIVEKHFILSRAEGGPDAAYSLEPAEFKDLVLSIRDAEVALGQVQYGAGLKEAENIIFRKSLFVVEDVKKGEKFTPKNVRSIRPGHGLEPKYYDQVIGQTAAADISRATPLSWSLIAK</sequence>
<dbReference type="PANTHER" id="PTHR42966">
    <property type="entry name" value="N-ACETYLNEURAMINATE SYNTHASE"/>
    <property type="match status" value="1"/>
</dbReference>
<dbReference type="SUPFAM" id="SSF51269">
    <property type="entry name" value="AFP III-like domain"/>
    <property type="match status" value="1"/>
</dbReference>
<dbReference type="GO" id="GO:0047444">
    <property type="term" value="F:N-acylneuraminate-9-phosphate synthase activity"/>
    <property type="evidence" value="ECO:0007669"/>
    <property type="project" value="TreeGrafter"/>
</dbReference>
<dbReference type="InterPro" id="IPR013974">
    <property type="entry name" value="SAF"/>
</dbReference>
<dbReference type="InterPro" id="IPR057736">
    <property type="entry name" value="SAF_PseI/NeuA/NeuB"/>
</dbReference>
<evidence type="ECO:0000313" key="2">
    <source>
        <dbReference type="EMBL" id="OGY45516.1"/>
    </source>
</evidence>